<gene>
    <name evidence="5" type="primary">trsA</name>
    <name evidence="5" type="ORF">ERS852385_01511</name>
</gene>
<dbReference type="Pfam" id="PF00501">
    <property type="entry name" value="AMP-binding"/>
    <property type="match status" value="1"/>
</dbReference>
<proteinExistence type="inferred from homology"/>
<feature type="domain" description="AMP-dependent synthetase/ligase" evidence="3">
    <location>
        <begin position="147"/>
        <end position="317"/>
    </location>
</feature>
<dbReference type="OrthoDB" id="9757771at2"/>
<accession>A0A174ABP6</accession>
<dbReference type="SUPFAM" id="SSF56801">
    <property type="entry name" value="Acetyl-CoA synthetase-like"/>
    <property type="match status" value="1"/>
</dbReference>
<evidence type="ECO:0000259" key="3">
    <source>
        <dbReference type="Pfam" id="PF00501"/>
    </source>
</evidence>
<dbReference type="Pfam" id="PF13193">
    <property type="entry name" value="AMP-binding_C"/>
    <property type="match status" value="1"/>
</dbReference>
<keyword evidence="2 5" id="KW-0436">Ligase</keyword>
<evidence type="ECO:0000256" key="1">
    <source>
        <dbReference type="ARBA" id="ARBA00006432"/>
    </source>
</evidence>
<dbReference type="Gene3D" id="3.40.50.12780">
    <property type="entry name" value="N-terminal domain of ligase-like"/>
    <property type="match status" value="1"/>
</dbReference>
<organism evidence="5 6">
    <name type="scientific">Mitsuokella jalaludinii</name>
    <dbReference type="NCBI Taxonomy" id="187979"/>
    <lineage>
        <taxon>Bacteria</taxon>
        <taxon>Bacillati</taxon>
        <taxon>Bacillota</taxon>
        <taxon>Negativicutes</taxon>
        <taxon>Selenomonadales</taxon>
        <taxon>Selenomonadaceae</taxon>
        <taxon>Mitsuokella</taxon>
    </lineage>
</organism>
<name>A0A174ABP6_9FIRM</name>
<dbReference type="InterPro" id="IPR045851">
    <property type="entry name" value="AMP-bd_C_sf"/>
</dbReference>
<dbReference type="InterPro" id="IPR000873">
    <property type="entry name" value="AMP-dep_synth/lig_dom"/>
</dbReference>
<feature type="domain" description="AMP-binding enzyme C-terminal" evidence="4">
    <location>
        <begin position="374"/>
        <end position="446"/>
    </location>
</feature>
<dbReference type="EC" id="6.3.2.-" evidence="5"/>
<dbReference type="PANTHER" id="PTHR43201">
    <property type="entry name" value="ACYL-COA SYNTHETASE"/>
    <property type="match status" value="1"/>
</dbReference>
<dbReference type="STRING" id="187979.ERS852385_01511"/>
<evidence type="ECO:0000313" key="6">
    <source>
        <dbReference type="Proteomes" id="UP000095546"/>
    </source>
</evidence>
<dbReference type="Gene3D" id="3.30.300.30">
    <property type="match status" value="1"/>
</dbReference>
<dbReference type="Proteomes" id="UP000095546">
    <property type="component" value="Unassembled WGS sequence"/>
</dbReference>
<dbReference type="InterPro" id="IPR042099">
    <property type="entry name" value="ANL_N_sf"/>
</dbReference>
<sequence length="477" mass="52206">MHEGMRRQDVQVAKGCLHDYAALLRWQAAWQPQKVFLVADEEKLTYDALWRRVTAMAVEASFLGVRGDILVLADDFIGQLVSFLALQAIGARPILLHHGMASEEVRAVQRENGLQGIWRCAGASHLFEPSGLAERAHGEADVLGVLSSGSTGTPKVMYRTYASWAGFFPVQDDIFRVCADTVMFLHGSLSFTGNMNSLLSVLYEGGTVVTSGLMRCRHWEDLMRCHGVNCLYLVPTKLHLLGRAMHEPYAGVSTIFTGSQLLTPDMLRQLQAVFPVARILLYYGASELNYITYAVCDDPERDSANLGRPFPGIGVSIGADGLIYVTTPYHVSGIEIPFSVKDTGSLNERGELIFGGRREAWINKGGVKISTVHLELALKALPGIADAVVLPVCDARRGDTAAAFLVPEDGAERSLIRHMVRHAIKPVEVPDVIVLLPHLPLNDRGKIDRTALHRILGTLQKAARAGCDSDAKCEEKT</sequence>
<keyword evidence="6" id="KW-1185">Reference proteome</keyword>
<comment type="similarity">
    <text evidence="1">Belongs to the ATP-dependent AMP-binding enzyme family.</text>
</comment>
<evidence type="ECO:0000259" key="4">
    <source>
        <dbReference type="Pfam" id="PF13193"/>
    </source>
</evidence>
<dbReference type="GO" id="GO:0006631">
    <property type="term" value="P:fatty acid metabolic process"/>
    <property type="evidence" value="ECO:0007669"/>
    <property type="project" value="TreeGrafter"/>
</dbReference>
<dbReference type="InterPro" id="IPR025110">
    <property type="entry name" value="AMP-bd_C"/>
</dbReference>
<dbReference type="PANTHER" id="PTHR43201:SF5">
    <property type="entry name" value="MEDIUM-CHAIN ACYL-COA LIGASE ACSF2, MITOCHONDRIAL"/>
    <property type="match status" value="1"/>
</dbReference>
<protein>
    <submittedName>
        <fullName evidence="5">Triostin synthetase I</fullName>
        <ecNumber evidence="5">6.3.2.-</ecNumber>
    </submittedName>
</protein>
<dbReference type="GO" id="GO:0031956">
    <property type="term" value="F:medium-chain fatty acid-CoA ligase activity"/>
    <property type="evidence" value="ECO:0007669"/>
    <property type="project" value="TreeGrafter"/>
</dbReference>
<reference evidence="5 6" key="1">
    <citation type="submission" date="2015-09" db="EMBL/GenBank/DDBJ databases">
        <authorList>
            <consortium name="Pathogen Informatics"/>
        </authorList>
    </citation>
    <scope>NUCLEOTIDE SEQUENCE [LARGE SCALE GENOMIC DNA]</scope>
    <source>
        <strain evidence="5 6">2789STDY5608828</strain>
    </source>
</reference>
<dbReference type="AlphaFoldDB" id="A0A174ABP6"/>
<evidence type="ECO:0000313" key="5">
    <source>
        <dbReference type="EMBL" id="CUN84946.1"/>
    </source>
</evidence>
<dbReference type="EMBL" id="CYYU01000010">
    <property type="protein sequence ID" value="CUN84946.1"/>
    <property type="molecule type" value="Genomic_DNA"/>
</dbReference>
<evidence type="ECO:0000256" key="2">
    <source>
        <dbReference type="ARBA" id="ARBA00022598"/>
    </source>
</evidence>
<dbReference type="eggNOG" id="COG0318">
    <property type="taxonomic scope" value="Bacteria"/>
</dbReference>